<evidence type="ECO:0000256" key="5">
    <source>
        <dbReference type="ARBA" id="ARBA00023239"/>
    </source>
</evidence>
<proteinExistence type="inferred from homology"/>
<dbReference type="AlphaFoldDB" id="A0A2M9FZP0"/>
<dbReference type="Gene3D" id="3.30.160.60">
    <property type="entry name" value="Classic Zinc Finger"/>
    <property type="match status" value="1"/>
</dbReference>
<keyword evidence="3 7" id="KW-1133">Transmembrane helix</keyword>
<dbReference type="GO" id="GO:0009252">
    <property type="term" value="P:peptidoglycan biosynthetic process"/>
    <property type="evidence" value="ECO:0007669"/>
    <property type="project" value="UniProtKB-UniRule"/>
</dbReference>
<dbReference type="HAMAP" id="MF_02065">
    <property type="entry name" value="MltG"/>
    <property type="match status" value="1"/>
</dbReference>
<evidence type="ECO:0000256" key="4">
    <source>
        <dbReference type="ARBA" id="ARBA00023136"/>
    </source>
</evidence>
<dbReference type="InterPro" id="IPR003770">
    <property type="entry name" value="MLTG-like"/>
</dbReference>
<evidence type="ECO:0000256" key="1">
    <source>
        <dbReference type="ARBA" id="ARBA00022475"/>
    </source>
</evidence>
<dbReference type="FunFam" id="3.30.160.60:FF:000242">
    <property type="entry name" value="Endolytic murein transglycosylase"/>
    <property type="match status" value="1"/>
</dbReference>
<accession>A0A2M9FZP0</accession>
<comment type="similarity">
    <text evidence="7">Belongs to the transglycosylase MltG family.</text>
</comment>
<evidence type="ECO:0000256" key="6">
    <source>
        <dbReference type="ARBA" id="ARBA00023316"/>
    </source>
</evidence>
<name>A0A2M9FZP0_9PROT</name>
<dbReference type="PANTHER" id="PTHR30518">
    <property type="entry name" value="ENDOLYTIC MUREIN TRANSGLYCOSYLASE"/>
    <property type="match status" value="1"/>
</dbReference>
<dbReference type="Gene3D" id="3.30.1490.480">
    <property type="entry name" value="Endolytic murein transglycosylase"/>
    <property type="match status" value="1"/>
</dbReference>
<dbReference type="EC" id="4.2.2.29" evidence="7"/>
<keyword evidence="9" id="KW-1185">Reference proteome</keyword>
<dbReference type="NCBIfam" id="TIGR00247">
    <property type="entry name" value="endolytic transglycosylase MltG"/>
    <property type="match status" value="1"/>
</dbReference>
<comment type="caution">
    <text evidence="8">The sequence shown here is derived from an EMBL/GenBank/DDBJ whole genome shotgun (WGS) entry which is preliminary data.</text>
</comment>
<keyword evidence="6 7" id="KW-0961">Cell wall biogenesis/degradation</keyword>
<keyword evidence="2 7" id="KW-0812">Transmembrane</keyword>
<dbReference type="PANTHER" id="PTHR30518:SF2">
    <property type="entry name" value="ENDOLYTIC MUREIN TRANSGLYCOSYLASE"/>
    <property type="match status" value="1"/>
</dbReference>
<dbReference type="Pfam" id="PF02618">
    <property type="entry name" value="YceG"/>
    <property type="match status" value="1"/>
</dbReference>
<comment type="function">
    <text evidence="7">Functions as a peptidoglycan terminase that cleaves nascent peptidoglycan strands endolytically to terminate their elongation.</text>
</comment>
<reference evidence="8 9" key="1">
    <citation type="submission" date="2017-11" db="EMBL/GenBank/DDBJ databases">
        <title>Draft genome sequence of Rhizobiales bacterium SY3-13.</title>
        <authorList>
            <person name="Sun C."/>
        </authorList>
    </citation>
    <scope>NUCLEOTIDE SEQUENCE [LARGE SCALE GENOMIC DNA]</scope>
    <source>
        <strain evidence="8 9">SY3-13</strain>
    </source>
</reference>
<feature type="site" description="Important for catalytic activity" evidence="7">
    <location>
        <position position="198"/>
    </location>
</feature>
<evidence type="ECO:0000256" key="2">
    <source>
        <dbReference type="ARBA" id="ARBA00022692"/>
    </source>
</evidence>
<organism evidence="8 9">
    <name type="scientific">Minwuia thermotolerans</name>
    <dbReference type="NCBI Taxonomy" id="2056226"/>
    <lineage>
        <taxon>Bacteria</taxon>
        <taxon>Pseudomonadati</taxon>
        <taxon>Pseudomonadota</taxon>
        <taxon>Alphaproteobacteria</taxon>
        <taxon>Minwuiales</taxon>
        <taxon>Minwuiaceae</taxon>
        <taxon>Minwuia</taxon>
    </lineage>
</organism>
<keyword evidence="1 7" id="KW-1003">Cell membrane</keyword>
<evidence type="ECO:0000313" key="9">
    <source>
        <dbReference type="Proteomes" id="UP000229498"/>
    </source>
</evidence>
<dbReference type="EMBL" id="PHIG01000038">
    <property type="protein sequence ID" value="PJK28926.1"/>
    <property type="molecule type" value="Genomic_DNA"/>
</dbReference>
<dbReference type="GO" id="GO:0008932">
    <property type="term" value="F:lytic endotransglycosylase activity"/>
    <property type="evidence" value="ECO:0007669"/>
    <property type="project" value="UniProtKB-UniRule"/>
</dbReference>
<protein>
    <recommendedName>
        <fullName evidence="7">Endolytic murein transglycosylase</fullName>
        <ecNumber evidence="7">4.2.2.29</ecNumber>
    </recommendedName>
    <alternativeName>
        <fullName evidence="7">Peptidoglycan lytic transglycosylase</fullName>
    </alternativeName>
    <alternativeName>
        <fullName evidence="7">Peptidoglycan polymerization terminase</fullName>
    </alternativeName>
</protein>
<evidence type="ECO:0000256" key="3">
    <source>
        <dbReference type="ARBA" id="ARBA00022989"/>
    </source>
</evidence>
<keyword evidence="4 7" id="KW-0472">Membrane</keyword>
<dbReference type="GO" id="GO:0071555">
    <property type="term" value="P:cell wall organization"/>
    <property type="evidence" value="ECO:0007669"/>
    <property type="project" value="UniProtKB-KW"/>
</dbReference>
<dbReference type="Proteomes" id="UP000229498">
    <property type="component" value="Unassembled WGS sequence"/>
</dbReference>
<comment type="catalytic activity">
    <reaction evidence="7">
        <text>a peptidoglycan chain = a peptidoglycan chain with N-acetyl-1,6-anhydromuramyl-[peptide] at the reducing end + a peptidoglycan chain with N-acetylglucosamine at the non-reducing end.</text>
        <dbReference type="EC" id="4.2.2.29"/>
    </reaction>
</comment>
<dbReference type="GO" id="GO:0005886">
    <property type="term" value="C:plasma membrane"/>
    <property type="evidence" value="ECO:0007669"/>
    <property type="project" value="UniProtKB-UniRule"/>
</dbReference>
<dbReference type="OrthoDB" id="9814591at2"/>
<evidence type="ECO:0000313" key="8">
    <source>
        <dbReference type="EMBL" id="PJK28926.1"/>
    </source>
</evidence>
<keyword evidence="7" id="KW-0997">Cell inner membrane</keyword>
<gene>
    <name evidence="7" type="primary">mltG</name>
    <name evidence="8" type="ORF">CVT23_14535</name>
</gene>
<sequence>MRLALLLAVIAVFGAAVAGWLGWERYNEPGPLAEAATVIIEPGDGPRRIASKLDAAGVIGDPMLFLAAVRLTERGGRLKAGEFRFEAGTSMRTVIGDIVAGRTVVRRITVPEGLTSWQIAALLDDAPALDGETPVAEEGALLPETYHYNHGDSRAAIVERMRAARDAALADLWAGRAEGLPLRTPGEAVILASIVEKETGVAGERPRVAAVFVNRLRKGMRLQSDPTVIYALTEGKADLGRPLSRADLKTDSPYNTYAVKGLPPTAIANPGRAALEAVLNPSQTNELYFVADGSGGHAFAKTLAEHNRNVRRWRRLQRENE</sequence>
<dbReference type="CDD" id="cd08010">
    <property type="entry name" value="MltG_like"/>
    <property type="match status" value="1"/>
</dbReference>
<keyword evidence="5 7" id="KW-0456">Lyase</keyword>
<evidence type="ECO:0000256" key="7">
    <source>
        <dbReference type="HAMAP-Rule" id="MF_02065"/>
    </source>
</evidence>